<dbReference type="InterPro" id="IPR004006">
    <property type="entry name" value="DhaK_dom"/>
</dbReference>
<keyword evidence="20" id="KW-1185">Reference proteome</keyword>
<evidence type="ECO:0000256" key="16">
    <source>
        <dbReference type="SAM" id="MobiDB-lite"/>
    </source>
</evidence>
<evidence type="ECO:0000256" key="9">
    <source>
        <dbReference type="ARBA" id="ARBA00023285"/>
    </source>
</evidence>
<keyword evidence="8" id="KW-0067">ATP-binding</keyword>
<keyword evidence="6" id="KW-0547">Nucleotide-binding</keyword>
<evidence type="ECO:0000259" key="17">
    <source>
        <dbReference type="PROSITE" id="PS51480"/>
    </source>
</evidence>
<dbReference type="PROSITE" id="PS51480">
    <property type="entry name" value="DHAL"/>
    <property type="match status" value="1"/>
</dbReference>
<evidence type="ECO:0000256" key="2">
    <source>
        <dbReference type="ARBA" id="ARBA00012110"/>
    </source>
</evidence>
<dbReference type="GO" id="GO:0005829">
    <property type="term" value="C:cytosol"/>
    <property type="evidence" value="ECO:0007669"/>
    <property type="project" value="TreeGrafter"/>
</dbReference>
<comment type="catalytic activity">
    <reaction evidence="13">
        <text>D-glyceraldehyde + ATP = D-glyceraldehyde 3-phosphate + ADP + H(+)</text>
        <dbReference type="Rhea" id="RHEA:13941"/>
        <dbReference type="ChEBI" id="CHEBI:15378"/>
        <dbReference type="ChEBI" id="CHEBI:17378"/>
        <dbReference type="ChEBI" id="CHEBI:30616"/>
        <dbReference type="ChEBI" id="CHEBI:59776"/>
        <dbReference type="ChEBI" id="CHEBI:456216"/>
        <dbReference type="EC" id="2.7.1.28"/>
    </reaction>
</comment>
<dbReference type="PANTHER" id="PTHR28629:SF4">
    <property type="entry name" value="TRIOKINASE_FMN CYCLASE"/>
    <property type="match status" value="1"/>
</dbReference>
<dbReference type="Gene3D" id="3.40.50.10440">
    <property type="entry name" value="Dihydroxyacetone kinase, domain 1"/>
    <property type="match status" value="1"/>
</dbReference>
<dbReference type="AlphaFoldDB" id="A0A1W0WDN2"/>
<feature type="compositionally biased region" description="Polar residues" evidence="16">
    <location>
        <begin position="202"/>
        <end position="217"/>
    </location>
</feature>
<dbReference type="GO" id="GO:0004371">
    <property type="term" value="F:glycerone kinase activity"/>
    <property type="evidence" value="ECO:0007669"/>
    <property type="project" value="UniProtKB-EC"/>
</dbReference>
<evidence type="ECO:0000256" key="3">
    <source>
        <dbReference type="ARBA" id="ARBA00012578"/>
    </source>
</evidence>
<name>A0A1W0WDN2_HYPEX</name>
<keyword evidence="9" id="KW-0170">Cobalt</keyword>
<evidence type="ECO:0000256" key="7">
    <source>
        <dbReference type="ARBA" id="ARBA00022777"/>
    </source>
</evidence>
<gene>
    <name evidence="19" type="ORF">BV898_12432</name>
</gene>
<dbReference type="InterPro" id="IPR036117">
    <property type="entry name" value="DhaL_dom_sf"/>
</dbReference>
<feature type="domain" description="DhaK" evidence="18">
    <location>
        <begin position="11"/>
        <end position="350"/>
    </location>
</feature>
<evidence type="ECO:0000256" key="13">
    <source>
        <dbReference type="ARBA" id="ARBA00047974"/>
    </source>
</evidence>
<comment type="function">
    <text evidence="11">Catalyzes both the phosphorylation of dihydroxyacetone and of glyceraldehyde, and the splitting of ribonucleoside diphosphate-X compounds among which FAD is the best substrate. Represses IFIH1-mediated cellular antiviral response.</text>
</comment>
<dbReference type="GO" id="GO:0019563">
    <property type="term" value="P:glycerol catabolic process"/>
    <property type="evidence" value="ECO:0007669"/>
    <property type="project" value="TreeGrafter"/>
</dbReference>
<dbReference type="EC" id="2.7.1.28" evidence="2"/>
<dbReference type="EC" id="4.6.1.15" evidence="3"/>
<organism evidence="19 20">
    <name type="scientific">Hypsibius exemplaris</name>
    <name type="common">Freshwater tardigrade</name>
    <dbReference type="NCBI Taxonomy" id="2072580"/>
    <lineage>
        <taxon>Eukaryota</taxon>
        <taxon>Metazoa</taxon>
        <taxon>Ecdysozoa</taxon>
        <taxon>Tardigrada</taxon>
        <taxon>Eutardigrada</taxon>
        <taxon>Parachela</taxon>
        <taxon>Hypsibioidea</taxon>
        <taxon>Hypsibiidae</taxon>
        <taxon>Hypsibius</taxon>
    </lineage>
</organism>
<evidence type="ECO:0000313" key="20">
    <source>
        <dbReference type="Proteomes" id="UP000192578"/>
    </source>
</evidence>
<keyword evidence="7" id="KW-0418">Kinase</keyword>
<dbReference type="EC" id="2.7.1.29" evidence="1"/>
<evidence type="ECO:0000256" key="4">
    <source>
        <dbReference type="ARBA" id="ARBA00018932"/>
    </source>
</evidence>
<dbReference type="Pfam" id="PF02733">
    <property type="entry name" value="Dak1"/>
    <property type="match status" value="1"/>
</dbReference>
<dbReference type="InterPro" id="IPR050861">
    <property type="entry name" value="Dihydroxyacetone_Kinase"/>
</dbReference>
<dbReference type="SUPFAM" id="SSF82549">
    <property type="entry name" value="DAK1/DegV-like"/>
    <property type="match status" value="1"/>
</dbReference>
<dbReference type="PROSITE" id="PS51481">
    <property type="entry name" value="DHAK"/>
    <property type="match status" value="1"/>
</dbReference>
<comment type="subunit">
    <text evidence="12">Homodimer. Interacts with IFIH1 (via the CARD domains), the interaction is inhibited by viral infection.</text>
</comment>
<accession>A0A1W0WDN2</accession>
<dbReference type="EMBL" id="MTYJ01000126">
    <property type="protein sequence ID" value="OQV13321.1"/>
    <property type="molecule type" value="Genomic_DNA"/>
</dbReference>
<protein>
    <recommendedName>
        <fullName evidence="4">Triokinase/FMN cyclase</fullName>
        <ecNumber evidence="2">2.7.1.28</ecNumber>
        <ecNumber evidence="1">2.7.1.29</ecNumber>
        <ecNumber evidence="3">4.6.1.15</ecNumber>
    </recommendedName>
    <alternativeName>
        <fullName evidence="10">Bifunctional ATP-dependent dihydroxyacetone kinase/FAD-AMP lyase (cyclizing)</fullName>
    </alternativeName>
</protein>
<dbReference type="SUPFAM" id="SSF101473">
    <property type="entry name" value="DhaL-like"/>
    <property type="match status" value="1"/>
</dbReference>
<dbReference type="InterPro" id="IPR004007">
    <property type="entry name" value="DhaL_dom"/>
</dbReference>
<comment type="catalytic activity">
    <reaction evidence="15">
        <text>dihydroxyacetone + ATP = dihydroxyacetone phosphate + ADP + H(+)</text>
        <dbReference type="Rhea" id="RHEA:15773"/>
        <dbReference type="ChEBI" id="CHEBI:15378"/>
        <dbReference type="ChEBI" id="CHEBI:16016"/>
        <dbReference type="ChEBI" id="CHEBI:30616"/>
        <dbReference type="ChEBI" id="CHEBI:57642"/>
        <dbReference type="ChEBI" id="CHEBI:456216"/>
        <dbReference type="EC" id="2.7.1.29"/>
    </reaction>
</comment>
<evidence type="ECO:0000256" key="15">
    <source>
        <dbReference type="ARBA" id="ARBA00048898"/>
    </source>
</evidence>
<dbReference type="OrthoDB" id="1724672at2759"/>
<dbReference type="Gene3D" id="3.30.1180.20">
    <property type="entry name" value="Dihydroxyacetone kinase, domain 2"/>
    <property type="match status" value="1"/>
</dbReference>
<dbReference type="PANTHER" id="PTHR28629">
    <property type="entry name" value="TRIOKINASE/FMN CYCLASE"/>
    <property type="match status" value="1"/>
</dbReference>
<dbReference type="GO" id="GO:0005524">
    <property type="term" value="F:ATP binding"/>
    <property type="evidence" value="ECO:0007669"/>
    <property type="project" value="UniProtKB-KW"/>
</dbReference>
<keyword evidence="5" id="KW-0808">Transferase</keyword>
<evidence type="ECO:0000256" key="8">
    <source>
        <dbReference type="ARBA" id="ARBA00022840"/>
    </source>
</evidence>
<proteinExistence type="predicted"/>
<evidence type="ECO:0000256" key="10">
    <source>
        <dbReference type="ARBA" id="ARBA00032426"/>
    </source>
</evidence>
<dbReference type="Gene3D" id="1.25.40.340">
    <property type="match status" value="1"/>
</dbReference>
<evidence type="ECO:0000256" key="6">
    <source>
        <dbReference type="ARBA" id="ARBA00022741"/>
    </source>
</evidence>
<evidence type="ECO:0000256" key="12">
    <source>
        <dbReference type="ARBA" id="ARBA00046681"/>
    </source>
</evidence>
<evidence type="ECO:0000259" key="18">
    <source>
        <dbReference type="PROSITE" id="PS51481"/>
    </source>
</evidence>
<evidence type="ECO:0000256" key="5">
    <source>
        <dbReference type="ARBA" id="ARBA00022679"/>
    </source>
</evidence>
<evidence type="ECO:0000256" key="11">
    <source>
        <dbReference type="ARBA" id="ARBA00045490"/>
    </source>
</evidence>
<dbReference type="Proteomes" id="UP000192578">
    <property type="component" value="Unassembled WGS sequence"/>
</dbReference>
<comment type="caution">
    <text evidence="19">The sequence shown here is derived from an EMBL/GenBank/DDBJ whole genome shotgun (WGS) entry which is preliminary data.</text>
</comment>
<dbReference type="SMART" id="SM01120">
    <property type="entry name" value="Dak2"/>
    <property type="match status" value="1"/>
</dbReference>
<feature type="region of interest" description="Disordered" evidence="16">
    <location>
        <begin position="202"/>
        <end position="227"/>
    </location>
</feature>
<dbReference type="GO" id="GO:0050354">
    <property type="term" value="F:triokinase activity"/>
    <property type="evidence" value="ECO:0007669"/>
    <property type="project" value="UniProtKB-EC"/>
</dbReference>
<evidence type="ECO:0000256" key="1">
    <source>
        <dbReference type="ARBA" id="ARBA00012107"/>
    </source>
</evidence>
<feature type="domain" description="DhaL" evidence="17">
    <location>
        <begin position="389"/>
        <end position="602"/>
    </location>
</feature>
<sequence length="618" mass="65340">MPTNRNYFINSSQSVVDESLAGYTLSQPLLFLVQKERIVLRKDFECVKSKGQVTILSGGGSGHEPSHAGYVGRGMLTAAVCGDIFASPPVGHILTALRLIGSAAGTVVIVKNYTGDRLNFALAIDQFRAETNGAVKVEMVLVEDDWATRNSPVGARGLCGTVLFHKILGAMAEEGQSLQAIIDIASTLRPSTLAAALGHATIPSTASQDSPAASSSEPRSDPGESFTSNTYEIGLGIHNEPGIEQRTFEPVKQIVSTVLGNLLPQNPDRCVPADGTIVVVNNLGGLTSFEVNIVTKEVIAWFQAEKLTVSCIITGTLMSSIDMPGFSITVLRATTDTLRRLNAATECKCWPGVLSVNPNCNFNMTPRHDSESTTKAPDSEVHLTDCQAKLFRSAFIQACRAVSAAEAELNYLDSVAGDGDCGTTMAELAGKSLEIAEETTDFSAPRTIFLNLSNVAAEIGGTTGALYGILFSAFANGLSAQDVRNPRVWLDAFSGALEKFVRYSRARPGDRSMLDALTAISYGLCSLGSLGSFGSLSEIGDLVAIAEVLTKTAKSCRVAAETTRVMTAVVGRASYSKDRKDLRKVPDAGAVAVSVWFTALAEVLQAAAAVPGSDVPRQ</sequence>
<dbReference type="FunFam" id="3.40.50.10440:FF:000001">
    <property type="entry name" value="Dihydroxyacetone kinase, DhaK subunit"/>
    <property type="match status" value="1"/>
</dbReference>
<reference evidence="20" key="1">
    <citation type="submission" date="2017-01" db="EMBL/GenBank/DDBJ databases">
        <title>Comparative genomics of anhydrobiosis in the tardigrade Hypsibius dujardini.</title>
        <authorList>
            <person name="Yoshida Y."/>
            <person name="Koutsovoulos G."/>
            <person name="Laetsch D."/>
            <person name="Stevens L."/>
            <person name="Kumar S."/>
            <person name="Horikawa D."/>
            <person name="Ishino K."/>
            <person name="Komine S."/>
            <person name="Tomita M."/>
            <person name="Blaxter M."/>
            <person name="Arakawa K."/>
        </authorList>
    </citation>
    <scope>NUCLEOTIDE SEQUENCE [LARGE SCALE GENOMIC DNA]</scope>
    <source>
        <strain evidence="20">Z151</strain>
    </source>
</reference>
<comment type="catalytic activity">
    <reaction evidence="14">
        <text>FAD = riboflavin cyclic-4',5'-phosphate + AMP + H(+)</text>
        <dbReference type="Rhea" id="RHEA:13729"/>
        <dbReference type="ChEBI" id="CHEBI:15378"/>
        <dbReference type="ChEBI" id="CHEBI:57692"/>
        <dbReference type="ChEBI" id="CHEBI:76202"/>
        <dbReference type="ChEBI" id="CHEBI:456215"/>
        <dbReference type="EC" id="4.6.1.15"/>
    </reaction>
</comment>
<dbReference type="Pfam" id="PF02734">
    <property type="entry name" value="Dak2"/>
    <property type="match status" value="1"/>
</dbReference>
<evidence type="ECO:0000256" key="14">
    <source>
        <dbReference type="ARBA" id="ARBA00048526"/>
    </source>
</evidence>
<dbReference type="GO" id="GO:0034012">
    <property type="term" value="F:FAD-AMP lyase (cyclizing) activity"/>
    <property type="evidence" value="ECO:0007669"/>
    <property type="project" value="UniProtKB-EC"/>
</dbReference>
<evidence type="ECO:0000313" key="19">
    <source>
        <dbReference type="EMBL" id="OQV13321.1"/>
    </source>
</evidence>